<comment type="subcellular location">
    <subcellularLocation>
        <location evidence="1">Cell membrane</location>
        <topology evidence="1">Multi-pass membrane protein</topology>
    </subcellularLocation>
</comment>
<dbReference type="PIRSF" id="PIRSF006324">
    <property type="entry name" value="LeuE"/>
    <property type="match status" value="1"/>
</dbReference>
<dbReference type="InterPro" id="IPR001123">
    <property type="entry name" value="LeuE-type"/>
</dbReference>
<dbReference type="KEGG" id="grl:LPB144_00165"/>
<keyword evidence="4 6" id="KW-1133">Transmembrane helix</keyword>
<dbReference type="EMBL" id="CP018153">
    <property type="protein sequence ID" value="APG58916.1"/>
    <property type="molecule type" value="Genomic_DNA"/>
</dbReference>
<feature type="transmembrane region" description="Helical" evidence="6">
    <location>
        <begin position="70"/>
        <end position="90"/>
    </location>
</feature>
<dbReference type="Proteomes" id="UP000182510">
    <property type="component" value="Chromosome"/>
</dbReference>
<evidence type="ECO:0000256" key="5">
    <source>
        <dbReference type="ARBA" id="ARBA00023136"/>
    </source>
</evidence>
<sequence>MPDQLIPFLTASVLLTLSPGPDIIYVLVRSMAYSAKQGIVTALGLVSGILVHTSLVAFGVSALIKQSEYVFLLIKILGAAYLLYLAWQVLKSDPAIAFSEEGIRDKSSVKLFKQGFIMNVLNPKVSIFFLAFFPGFLWEPEGNTLMQFYILGGLFMLQALIIFSLVAILSDKISVYIKSHPSSGKFLKWMQVVVFVLIAVLILV</sequence>
<keyword evidence="3 6" id="KW-0812">Transmembrane</keyword>
<gene>
    <name evidence="7" type="ORF">LPB144_00165</name>
</gene>
<keyword evidence="2" id="KW-1003">Cell membrane</keyword>
<dbReference type="GO" id="GO:0015171">
    <property type="term" value="F:amino acid transmembrane transporter activity"/>
    <property type="evidence" value="ECO:0007669"/>
    <property type="project" value="TreeGrafter"/>
</dbReference>
<evidence type="ECO:0000256" key="2">
    <source>
        <dbReference type="ARBA" id="ARBA00022475"/>
    </source>
</evidence>
<evidence type="ECO:0000256" key="1">
    <source>
        <dbReference type="ARBA" id="ARBA00004651"/>
    </source>
</evidence>
<organism evidence="7 8">
    <name type="scientific">Christiangramia salexigens</name>
    <dbReference type="NCBI Taxonomy" id="1913577"/>
    <lineage>
        <taxon>Bacteria</taxon>
        <taxon>Pseudomonadati</taxon>
        <taxon>Bacteroidota</taxon>
        <taxon>Flavobacteriia</taxon>
        <taxon>Flavobacteriales</taxon>
        <taxon>Flavobacteriaceae</taxon>
        <taxon>Christiangramia</taxon>
    </lineage>
</organism>
<dbReference type="OrthoDB" id="9784202at2"/>
<protein>
    <submittedName>
        <fullName evidence="7">Lysine transporter LysE</fullName>
    </submittedName>
</protein>
<keyword evidence="8" id="KW-1185">Reference proteome</keyword>
<evidence type="ECO:0000256" key="3">
    <source>
        <dbReference type="ARBA" id="ARBA00022692"/>
    </source>
</evidence>
<keyword evidence="5 6" id="KW-0472">Membrane</keyword>
<dbReference type="RefSeq" id="WP_072551573.1">
    <property type="nucleotide sequence ID" value="NZ_CP018153.1"/>
</dbReference>
<feature type="transmembrane region" description="Helical" evidence="6">
    <location>
        <begin position="6"/>
        <end position="28"/>
    </location>
</feature>
<evidence type="ECO:0000256" key="4">
    <source>
        <dbReference type="ARBA" id="ARBA00022989"/>
    </source>
</evidence>
<dbReference type="Pfam" id="PF01810">
    <property type="entry name" value="LysE"/>
    <property type="match status" value="1"/>
</dbReference>
<reference evidence="7 8" key="1">
    <citation type="submission" date="2016-11" db="EMBL/GenBank/DDBJ databases">
        <title>Gramella sp. LPB0144 isolated from marine environment.</title>
        <authorList>
            <person name="Kim E."/>
            <person name="Yi H."/>
        </authorList>
    </citation>
    <scope>NUCLEOTIDE SEQUENCE [LARGE SCALE GENOMIC DNA]</scope>
    <source>
        <strain evidence="7 8">LPB0144</strain>
    </source>
</reference>
<evidence type="ECO:0000313" key="7">
    <source>
        <dbReference type="EMBL" id="APG58916.1"/>
    </source>
</evidence>
<feature type="transmembrane region" description="Helical" evidence="6">
    <location>
        <begin position="186"/>
        <end position="203"/>
    </location>
</feature>
<feature type="transmembrane region" description="Helical" evidence="6">
    <location>
        <begin position="111"/>
        <end position="136"/>
    </location>
</feature>
<dbReference type="STRING" id="1913577.LPB144_00165"/>
<evidence type="ECO:0000256" key="6">
    <source>
        <dbReference type="SAM" id="Phobius"/>
    </source>
</evidence>
<feature type="transmembrane region" description="Helical" evidence="6">
    <location>
        <begin position="148"/>
        <end position="170"/>
    </location>
</feature>
<evidence type="ECO:0000313" key="8">
    <source>
        <dbReference type="Proteomes" id="UP000182510"/>
    </source>
</evidence>
<accession>A0A1L3J1B4</accession>
<dbReference type="PANTHER" id="PTHR30086">
    <property type="entry name" value="ARGININE EXPORTER PROTEIN ARGO"/>
    <property type="match status" value="1"/>
</dbReference>
<name>A0A1L3J1B4_9FLAO</name>
<proteinExistence type="predicted"/>
<dbReference type="AlphaFoldDB" id="A0A1L3J1B4"/>
<dbReference type="GO" id="GO:0005886">
    <property type="term" value="C:plasma membrane"/>
    <property type="evidence" value="ECO:0007669"/>
    <property type="project" value="UniProtKB-SubCell"/>
</dbReference>
<feature type="transmembrane region" description="Helical" evidence="6">
    <location>
        <begin position="40"/>
        <end position="64"/>
    </location>
</feature>
<dbReference type="PANTHER" id="PTHR30086:SF20">
    <property type="entry name" value="ARGININE EXPORTER PROTEIN ARGO-RELATED"/>
    <property type="match status" value="1"/>
</dbReference>